<dbReference type="OrthoDB" id="6431331at2759"/>
<dbReference type="PANTHER" id="PTHR37471:SF1">
    <property type="entry name" value="AB HYDROLASE-1 DOMAIN-CONTAINING PROTEIN"/>
    <property type="match status" value="1"/>
</dbReference>
<comment type="caution">
    <text evidence="2">The sequence shown here is derived from an EMBL/GenBank/DDBJ whole genome shotgun (WGS) entry which is preliminary data.</text>
</comment>
<keyword evidence="3" id="KW-1185">Reference proteome</keyword>
<evidence type="ECO:0000313" key="3">
    <source>
        <dbReference type="Proteomes" id="UP001138500"/>
    </source>
</evidence>
<reference evidence="2 3" key="1">
    <citation type="journal article" date="2018" name="IMA Fungus">
        <title>IMA Genome-F 10: Nine draft genome sequences of Claviceps purpurea s.lat., including C. arundinis, C. humidiphila, and C. cf. spartinae, pseudomolecules for the pitch canker pathogen Fusarium circinatum, draft genome of Davidsoniella eucalypti, Grosmannia galeiformis, Quambalaria eucalypti, and Teratosphaeria destructans.</title>
        <authorList>
            <person name="Wingfield B.D."/>
            <person name="Liu M."/>
            <person name="Nguyen H.D."/>
            <person name="Lane F.A."/>
            <person name="Morgan S.W."/>
            <person name="De Vos L."/>
            <person name="Wilken P.M."/>
            <person name="Duong T.A."/>
            <person name="Aylward J."/>
            <person name="Coetzee M.P."/>
            <person name="Dadej K."/>
            <person name="De Beer Z.W."/>
            <person name="Findlay W."/>
            <person name="Havenga M."/>
            <person name="Kolarik M."/>
            <person name="Menzies J.G."/>
            <person name="Naidoo K."/>
            <person name="Pochopski O."/>
            <person name="Shoukouhi P."/>
            <person name="Santana Q.C."/>
            <person name="Seifert K.A."/>
            <person name="Soal N."/>
            <person name="Steenkamp E.T."/>
            <person name="Tatham C.T."/>
            <person name="van der Nest M.A."/>
            <person name="Wingfield M.J."/>
        </authorList>
    </citation>
    <scope>NUCLEOTIDE SEQUENCE [LARGE SCALE GENOMIC DNA]</scope>
    <source>
        <strain evidence="2">CMW44962</strain>
    </source>
</reference>
<dbReference type="Proteomes" id="UP001138500">
    <property type="component" value="Unassembled WGS sequence"/>
</dbReference>
<keyword evidence="1" id="KW-0812">Transmembrane</keyword>
<protein>
    <recommendedName>
        <fullName evidence="4">AB hydrolase-1 domain-containing protein</fullName>
    </recommendedName>
</protein>
<organism evidence="2 3">
    <name type="scientific">Teratosphaeria destructans</name>
    <dbReference type="NCBI Taxonomy" id="418781"/>
    <lineage>
        <taxon>Eukaryota</taxon>
        <taxon>Fungi</taxon>
        <taxon>Dikarya</taxon>
        <taxon>Ascomycota</taxon>
        <taxon>Pezizomycotina</taxon>
        <taxon>Dothideomycetes</taxon>
        <taxon>Dothideomycetidae</taxon>
        <taxon>Mycosphaerellales</taxon>
        <taxon>Teratosphaeriaceae</taxon>
        <taxon>Teratosphaeria</taxon>
    </lineage>
</organism>
<reference evidence="2 3" key="2">
    <citation type="journal article" date="2021" name="Curr. Genet.">
        <title>Genetic response to nitrogen starvation in the aggressive Eucalyptus foliar pathogen Teratosphaeria destructans.</title>
        <authorList>
            <person name="Havenga M."/>
            <person name="Wingfield B.D."/>
            <person name="Wingfield M.J."/>
            <person name="Dreyer L.L."/>
            <person name="Roets F."/>
            <person name="Aylward J."/>
        </authorList>
    </citation>
    <scope>NUCLEOTIDE SEQUENCE [LARGE SCALE GENOMIC DNA]</scope>
    <source>
        <strain evidence="2">CMW44962</strain>
    </source>
</reference>
<dbReference type="AlphaFoldDB" id="A0A9W7SY62"/>
<sequence length="573" mass="65643">MGHGLSSASALPDNMLNQSTRELVFIRTVILLLHSIGPLCAAYTATLLRRLLLQFFPLRETDVNSKISQIYHERQWAELAPLQGYCIAETGFYLFFLWYRTHLQREAIHPPLRSKTEREALFKKIRSGIRDPKKFLKGWFRGAEVEDIGKDDLREFLLWAFWENRADIGDKAELEELVLEVENMVGHEFKPGRGAAKGLRLTLDPIEMECRSLLWYAIIMLVDTMTHIRMLFSGFKYFSTLQTSLEVFPPRPLALATATQDSPAQQLSYWYREHTSKIRLPVLFLHGIGIGLHAHVEFLRELDAALNSKAAADNKVGILAVEVLQISSRLTHSIVTSKAFLEQLAQVLDHHRMNKVVLVSHSYGSVFSTHILTDPVMSKRISSTLLIDPVTILLHMPDVAYNFTVRTPVHANEWQLWYFAAKDPLIAHTLGRHFFWSENLLWRDRIMELVGSGVRVTASLARRDLIVDTEAVAAYLMEGEVPDAVVVQDMTNRESGRKHVELDGNHDEKHRDAMRDGSQAWKKRKWTGQGLEVLWWDDLDHAQVFDERGTRAELIDVIVQYCKSAKGITRIPY</sequence>
<evidence type="ECO:0008006" key="4">
    <source>
        <dbReference type="Google" id="ProtNLM"/>
    </source>
</evidence>
<feature type="transmembrane region" description="Helical" evidence="1">
    <location>
        <begin position="24"/>
        <end position="48"/>
    </location>
</feature>
<keyword evidence="1" id="KW-0472">Membrane</keyword>
<dbReference type="Gene3D" id="3.40.50.1820">
    <property type="entry name" value="alpha/beta hydrolase"/>
    <property type="match status" value="1"/>
</dbReference>
<dbReference type="EMBL" id="RIBY02000535">
    <property type="protein sequence ID" value="KAH9841192.1"/>
    <property type="molecule type" value="Genomic_DNA"/>
</dbReference>
<name>A0A9W7SY62_9PEZI</name>
<proteinExistence type="predicted"/>
<dbReference type="SUPFAM" id="SSF53474">
    <property type="entry name" value="alpha/beta-Hydrolases"/>
    <property type="match status" value="1"/>
</dbReference>
<dbReference type="PANTHER" id="PTHR37471">
    <property type="entry name" value="UNNAMED PRODUCT"/>
    <property type="match status" value="1"/>
</dbReference>
<evidence type="ECO:0000256" key="1">
    <source>
        <dbReference type="SAM" id="Phobius"/>
    </source>
</evidence>
<accession>A0A9W7SY62</accession>
<gene>
    <name evidence="2" type="ORF">Tdes44962_MAKER07858</name>
</gene>
<keyword evidence="1" id="KW-1133">Transmembrane helix</keyword>
<evidence type="ECO:0000313" key="2">
    <source>
        <dbReference type="EMBL" id="KAH9841192.1"/>
    </source>
</evidence>
<dbReference type="InterPro" id="IPR029058">
    <property type="entry name" value="AB_hydrolase_fold"/>
</dbReference>